<evidence type="ECO:0000256" key="3">
    <source>
        <dbReference type="ARBA" id="ARBA00022842"/>
    </source>
</evidence>
<name>A0AA88E9F0_FICCA</name>
<dbReference type="GO" id="GO:0003824">
    <property type="term" value="F:catalytic activity"/>
    <property type="evidence" value="ECO:0007669"/>
    <property type="project" value="UniProtKB-ARBA"/>
</dbReference>
<organism evidence="5 9">
    <name type="scientific">Ficus carica</name>
    <name type="common">Common fig</name>
    <dbReference type="NCBI Taxonomy" id="3494"/>
    <lineage>
        <taxon>Eukaryota</taxon>
        <taxon>Viridiplantae</taxon>
        <taxon>Streptophyta</taxon>
        <taxon>Embryophyta</taxon>
        <taxon>Tracheophyta</taxon>
        <taxon>Spermatophyta</taxon>
        <taxon>Magnoliopsida</taxon>
        <taxon>eudicotyledons</taxon>
        <taxon>Gunneridae</taxon>
        <taxon>Pentapetalae</taxon>
        <taxon>rosids</taxon>
        <taxon>fabids</taxon>
        <taxon>Rosales</taxon>
        <taxon>Moraceae</taxon>
        <taxon>Ficeae</taxon>
        <taxon>Ficus</taxon>
    </lineage>
</organism>
<reference evidence="5" key="1">
    <citation type="submission" date="2023-07" db="EMBL/GenBank/DDBJ databases">
        <title>draft genome sequence of fig (Ficus carica).</title>
        <authorList>
            <person name="Takahashi T."/>
            <person name="Nishimura K."/>
        </authorList>
    </citation>
    <scope>NUCLEOTIDE SEQUENCE</scope>
</reference>
<evidence type="ECO:0000313" key="7">
    <source>
        <dbReference type="EMBL" id="GMN70533.1"/>
    </source>
</evidence>
<dbReference type="NCBIfam" id="TIGR01509">
    <property type="entry name" value="HAD-SF-IA-v3"/>
    <property type="match status" value="1"/>
</dbReference>
<evidence type="ECO:0000256" key="2">
    <source>
        <dbReference type="ARBA" id="ARBA00022723"/>
    </source>
</evidence>
<evidence type="ECO:0008006" key="10">
    <source>
        <dbReference type="Google" id="ProtNLM"/>
    </source>
</evidence>
<dbReference type="AlphaFoldDB" id="A0AA88E9F0"/>
<dbReference type="InterPro" id="IPR036412">
    <property type="entry name" value="HAD-like_sf"/>
</dbReference>
<dbReference type="SUPFAM" id="SSF56784">
    <property type="entry name" value="HAD-like"/>
    <property type="match status" value="1"/>
</dbReference>
<dbReference type="Gene3D" id="1.10.150.240">
    <property type="entry name" value="Putative phosphatase, domain 2"/>
    <property type="match status" value="1"/>
</dbReference>
<dbReference type="PANTHER" id="PTHR46193">
    <property type="entry name" value="6-PHOSPHOGLUCONATE PHOSPHATASE"/>
    <property type="match status" value="1"/>
</dbReference>
<keyword evidence="9" id="KW-1185">Reference proteome</keyword>
<dbReference type="Proteomes" id="UP001187192">
    <property type="component" value="Unassembled WGS sequence"/>
</dbReference>
<dbReference type="Pfam" id="PF00702">
    <property type="entry name" value="Hydrolase"/>
    <property type="match status" value="1"/>
</dbReference>
<comment type="cofactor">
    <cofactor evidence="1">
        <name>Mg(2+)</name>
        <dbReference type="ChEBI" id="CHEBI:18420"/>
    </cofactor>
</comment>
<gene>
    <name evidence="5" type="ORF">TIFTF001_039559</name>
    <name evidence="6" type="ORF">TIFTF001_039571</name>
    <name evidence="7" type="ORF">TIFTF001_039579</name>
    <name evidence="8" type="ORF">TIFTF001_039583</name>
</gene>
<proteinExistence type="predicted"/>
<sequence length="234" mass="26378">MSVSSNPQPVDGKYSLASLKAILFDIDGTLCHYYAFREMLQEIDFNGGIPIIEEFLIKKISEMHNEELCKVLLPDWDLQRARKFMEDKEDLFRRLAAKQLKPVQGLRNLCKWIEEHGLKRAAVTNAPRPNAELIITMLDLTNFFEILVIGNECDRAKPFPDPYIKALQALELSYEHAFVFEHSVSGVKAGIAAGMPVVGLGTRNPEKLLLDAGASFVIKDFDDPKLWTALGDNQ</sequence>
<accession>A0AA88E9F0</accession>
<keyword evidence="3" id="KW-0460">Magnesium</keyword>
<keyword evidence="2" id="KW-0479">Metal-binding</keyword>
<evidence type="ECO:0000313" key="9">
    <source>
        <dbReference type="Proteomes" id="UP001187192"/>
    </source>
</evidence>
<dbReference type="PANTHER" id="PTHR46193:SF18">
    <property type="entry name" value="HEXITOL PHOSPHATASE B"/>
    <property type="match status" value="1"/>
</dbReference>
<dbReference type="Gene3D" id="3.40.50.1000">
    <property type="entry name" value="HAD superfamily/HAD-like"/>
    <property type="match status" value="1"/>
</dbReference>
<protein>
    <recommendedName>
        <fullName evidence="10">Haloacid dehalogenase-like hydrolase domain-containing protein Sgpp</fullName>
    </recommendedName>
</protein>
<dbReference type="EMBL" id="BTGU01001173">
    <property type="protein sequence ID" value="GMN70524.1"/>
    <property type="molecule type" value="Genomic_DNA"/>
</dbReference>
<dbReference type="EMBL" id="BTGU01001176">
    <property type="protein sequence ID" value="GMN70548.1"/>
    <property type="molecule type" value="Genomic_DNA"/>
</dbReference>
<dbReference type="CDD" id="cd07505">
    <property type="entry name" value="HAD_BPGM-like"/>
    <property type="match status" value="1"/>
</dbReference>
<evidence type="ECO:0000256" key="1">
    <source>
        <dbReference type="ARBA" id="ARBA00001946"/>
    </source>
</evidence>
<evidence type="ECO:0000256" key="4">
    <source>
        <dbReference type="ARBA" id="ARBA00023277"/>
    </source>
</evidence>
<comment type="caution">
    <text evidence="5">The sequence shown here is derived from an EMBL/GenBank/DDBJ whole genome shotgun (WGS) entry which is preliminary data.</text>
</comment>
<dbReference type="InterPro" id="IPR023198">
    <property type="entry name" value="PGP-like_dom2"/>
</dbReference>
<dbReference type="SFLD" id="SFLDS00003">
    <property type="entry name" value="Haloacid_Dehalogenase"/>
    <property type="match status" value="1"/>
</dbReference>
<dbReference type="GO" id="GO:0046872">
    <property type="term" value="F:metal ion binding"/>
    <property type="evidence" value="ECO:0007669"/>
    <property type="project" value="UniProtKB-KW"/>
</dbReference>
<evidence type="ECO:0000313" key="6">
    <source>
        <dbReference type="EMBL" id="GMN70525.1"/>
    </source>
</evidence>
<dbReference type="EMBL" id="BTGU01001174">
    <property type="protein sequence ID" value="GMN70525.1"/>
    <property type="molecule type" value="Genomic_DNA"/>
</dbReference>
<dbReference type="InterPro" id="IPR006439">
    <property type="entry name" value="HAD-SF_hydro_IA"/>
</dbReference>
<evidence type="ECO:0000313" key="5">
    <source>
        <dbReference type="EMBL" id="GMN70524.1"/>
    </source>
</evidence>
<dbReference type="EMBL" id="BTGU01001175">
    <property type="protein sequence ID" value="GMN70533.1"/>
    <property type="molecule type" value="Genomic_DNA"/>
</dbReference>
<dbReference type="InterPro" id="IPR023214">
    <property type="entry name" value="HAD_sf"/>
</dbReference>
<keyword evidence="4" id="KW-0119">Carbohydrate metabolism</keyword>
<dbReference type="InterPro" id="IPR051600">
    <property type="entry name" value="Beta-PGM-like"/>
</dbReference>
<evidence type="ECO:0000313" key="8">
    <source>
        <dbReference type="EMBL" id="GMN70548.1"/>
    </source>
</evidence>
<dbReference type="SFLD" id="SFLDG01129">
    <property type="entry name" value="C1.5:_HAD__Beta-PGM__Phosphata"/>
    <property type="match status" value="1"/>
</dbReference>